<dbReference type="AlphaFoldDB" id="A0A5J4XAA3"/>
<evidence type="ECO:0000313" key="1">
    <source>
        <dbReference type="EMBL" id="KAA6403832.1"/>
    </source>
</evidence>
<organism evidence="1 2">
    <name type="scientific">Streblomastix strix</name>
    <dbReference type="NCBI Taxonomy" id="222440"/>
    <lineage>
        <taxon>Eukaryota</taxon>
        <taxon>Metamonada</taxon>
        <taxon>Preaxostyla</taxon>
        <taxon>Oxymonadida</taxon>
        <taxon>Streblomastigidae</taxon>
        <taxon>Streblomastix</taxon>
    </lineage>
</organism>
<proteinExistence type="predicted"/>
<name>A0A5J4XAA3_9EUKA</name>
<dbReference type="Proteomes" id="UP000324800">
    <property type="component" value="Unassembled WGS sequence"/>
</dbReference>
<protein>
    <submittedName>
        <fullName evidence="1">Uncharacterized protein</fullName>
    </submittedName>
</protein>
<comment type="caution">
    <text evidence="1">The sequence shown here is derived from an EMBL/GenBank/DDBJ whole genome shotgun (WGS) entry which is preliminary data.</text>
</comment>
<dbReference type="EMBL" id="SNRW01000055">
    <property type="protein sequence ID" value="KAA6403832.1"/>
    <property type="molecule type" value="Genomic_DNA"/>
</dbReference>
<sequence>MEKDINEQVEISFSWFDWDRYHADEEFLFEQGYNHVQVFVELFGVYQNLVSEPDTIRHWLRKWESGFLLMSRLD</sequence>
<gene>
    <name evidence="1" type="ORF">EZS28_000650</name>
</gene>
<reference evidence="1 2" key="1">
    <citation type="submission" date="2019-03" db="EMBL/GenBank/DDBJ databases">
        <title>Single cell metagenomics reveals metabolic interactions within the superorganism composed of flagellate Streblomastix strix and complex community of Bacteroidetes bacteria on its surface.</title>
        <authorList>
            <person name="Treitli S.C."/>
            <person name="Kolisko M."/>
            <person name="Husnik F."/>
            <person name="Keeling P."/>
            <person name="Hampl V."/>
        </authorList>
    </citation>
    <scope>NUCLEOTIDE SEQUENCE [LARGE SCALE GENOMIC DNA]</scope>
    <source>
        <strain evidence="1">ST1C</strain>
    </source>
</reference>
<accession>A0A5J4XAA3</accession>
<evidence type="ECO:0000313" key="2">
    <source>
        <dbReference type="Proteomes" id="UP000324800"/>
    </source>
</evidence>